<dbReference type="PRINTS" id="PR00081">
    <property type="entry name" value="GDHRDH"/>
</dbReference>
<dbReference type="InterPro" id="IPR036291">
    <property type="entry name" value="NAD(P)-bd_dom_sf"/>
</dbReference>
<dbReference type="InterPro" id="IPR057326">
    <property type="entry name" value="KR_dom"/>
</dbReference>
<sequence>MSLSTKDSQRVALVTGASRGIGRAVALALAEQNIHVLLLARTQGGLEDVYDEIVTADGEATGVPMDLTDYDAIDRLGGVIAERWGKLDIFVGNAGILGPISPVAHMTPSEFEKTLAINVTSNARLIRALETLLLASDAGRAVFLTSGAAYSTKPFWGAYSTSKAALDALVKSWANEQKNTSLKINLYSPGPVRTAMRAQAMPGENPSTLPTAEDVAPQIVSLCAPDYQETGEIISKW</sequence>
<dbReference type="PROSITE" id="PS00061">
    <property type="entry name" value="ADH_SHORT"/>
    <property type="match status" value="1"/>
</dbReference>
<evidence type="ECO:0000259" key="3">
    <source>
        <dbReference type="SMART" id="SM00822"/>
    </source>
</evidence>
<dbReference type="InterPro" id="IPR020904">
    <property type="entry name" value="Sc_DH/Rdtase_CS"/>
</dbReference>
<comment type="caution">
    <text evidence="4">The sequence shown here is derived from an EMBL/GenBank/DDBJ whole genome shotgun (WGS) entry which is preliminary data.</text>
</comment>
<evidence type="ECO:0000256" key="2">
    <source>
        <dbReference type="ARBA" id="ARBA00023002"/>
    </source>
</evidence>
<dbReference type="PANTHER" id="PTHR42901:SF1">
    <property type="entry name" value="ALCOHOL DEHYDROGENASE"/>
    <property type="match status" value="1"/>
</dbReference>
<evidence type="ECO:0000256" key="1">
    <source>
        <dbReference type="ARBA" id="ARBA00006484"/>
    </source>
</evidence>
<evidence type="ECO:0000313" key="4">
    <source>
        <dbReference type="EMBL" id="RCL84349.1"/>
    </source>
</evidence>
<organism evidence="4 5">
    <name type="scientific">PS1 clade bacterium</name>
    <dbReference type="NCBI Taxonomy" id="2175152"/>
    <lineage>
        <taxon>Bacteria</taxon>
        <taxon>Pseudomonadati</taxon>
        <taxon>Pseudomonadota</taxon>
        <taxon>Alphaproteobacteria</taxon>
        <taxon>PS1 clade</taxon>
    </lineage>
</organism>
<dbReference type="EMBL" id="QOQK01000015">
    <property type="protein sequence ID" value="RCL84349.1"/>
    <property type="molecule type" value="Genomic_DNA"/>
</dbReference>
<dbReference type="Gene3D" id="3.40.50.720">
    <property type="entry name" value="NAD(P)-binding Rossmann-like Domain"/>
    <property type="match status" value="1"/>
</dbReference>
<dbReference type="InterPro" id="IPR002347">
    <property type="entry name" value="SDR_fam"/>
</dbReference>
<dbReference type="CDD" id="cd05233">
    <property type="entry name" value="SDR_c"/>
    <property type="match status" value="1"/>
</dbReference>
<evidence type="ECO:0000313" key="5">
    <source>
        <dbReference type="Proteomes" id="UP000252289"/>
    </source>
</evidence>
<feature type="domain" description="Ketoreductase" evidence="3">
    <location>
        <begin position="10"/>
        <end position="190"/>
    </location>
</feature>
<dbReference type="PANTHER" id="PTHR42901">
    <property type="entry name" value="ALCOHOL DEHYDROGENASE"/>
    <property type="match status" value="1"/>
</dbReference>
<dbReference type="SMART" id="SM00822">
    <property type="entry name" value="PKS_KR"/>
    <property type="match status" value="1"/>
</dbReference>
<comment type="similarity">
    <text evidence="1">Belongs to the short-chain dehydrogenases/reductases (SDR) family.</text>
</comment>
<gene>
    <name evidence="4" type="ORF">DBW64_03735</name>
</gene>
<dbReference type="Pfam" id="PF00106">
    <property type="entry name" value="adh_short"/>
    <property type="match status" value="1"/>
</dbReference>
<accession>A0A368EJ02</accession>
<name>A0A368EJ02_9PROT</name>
<dbReference type="GO" id="GO:0016491">
    <property type="term" value="F:oxidoreductase activity"/>
    <property type="evidence" value="ECO:0007669"/>
    <property type="project" value="UniProtKB-KW"/>
</dbReference>
<dbReference type="SUPFAM" id="SSF51735">
    <property type="entry name" value="NAD(P)-binding Rossmann-fold domains"/>
    <property type="match status" value="1"/>
</dbReference>
<dbReference type="AlphaFoldDB" id="A0A368EJ02"/>
<dbReference type="Proteomes" id="UP000252289">
    <property type="component" value="Unassembled WGS sequence"/>
</dbReference>
<reference evidence="4 5" key="1">
    <citation type="journal article" date="2018" name="Microbiome">
        <title>Fine metagenomic profile of the Mediterranean stratified and mixed water columns revealed by assembly and recruitment.</title>
        <authorList>
            <person name="Haro-Moreno J.M."/>
            <person name="Lopez-Perez M."/>
            <person name="De La Torre J.R."/>
            <person name="Picazo A."/>
            <person name="Camacho A."/>
            <person name="Rodriguez-Valera F."/>
        </authorList>
    </citation>
    <scope>NUCLEOTIDE SEQUENCE [LARGE SCALE GENOMIC DNA]</scope>
    <source>
        <strain evidence="4">MED-G50</strain>
    </source>
</reference>
<keyword evidence="2" id="KW-0560">Oxidoreductase</keyword>
<proteinExistence type="inferred from homology"/>
<protein>
    <submittedName>
        <fullName evidence="4">SDR family NAD(P)-dependent oxidoreductase</fullName>
    </submittedName>
</protein>